<evidence type="ECO:0000313" key="2">
    <source>
        <dbReference type="Proteomes" id="UP001221302"/>
    </source>
</evidence>
<keyword evidence="2" id="KW-1185">Reference proteome</keyword>
<name>A0AAE3TEZ3_9BACT</name>
<dbReference type="EMBL" id="JARGDL010000019">
    <property type="protein sequence ID" value="MDF1612813.1"/>
    <property type="molecule type" value="Genomic_DNA"/>
</dbReference>
<dbReference type="AlphaFoldDB" id="A0AAE3TEZ3"/>
<evidence type="ECO:0008006" key="3">
    <source>
        <dbReference type="Google" id="ProtNLM"/>
    </source>
</evidence>
<dbReference type="RefSeq" id="WP_321536584.1">
    <property type="nucleotide sequence ID" value="NZ_JARGDL010000019.1"/>
</dbReference>
<proteinExistence type="predicted"/>
<organism evidence="1 2">
    <name type="scientific">Stygiobacter electus</name>
    <dbReference type="NCBI Taxonomy" id="3032292"/>
    <lineage>
        <taxon>Bacteria</taxon>
        <taxon>Pseudomonadati</taxon>
        <taxon>Ignavibacteriota</taxon>
        <taxon>Ignavibacteria</taxon>
        <taxon>Ignavibacteriales</taxon>
        <taxon>Melioribacteraceae</taxon>
        <taxon>Stygiobacter</taxon>
    </lineage>
</organism>
<sequence length="216" mass="25350">MKRKVKNSSFVNFNVNELEILRSFKSPIDIQNFLNNIEYNPEYITRSPKEILKHKKANCFEGALFAAATLRFLGYKPLIVDLMAKNDDDHVIAIFKQDKFYGAIAKSNTTLLRFREPVYKTLRELVLSYFEFYFNTLGEKSLRSYSNPIDLTIFDKYNWMTTDQDLEFIGDYLFKVYHHPIIPKKFEKKLNLADKEVINLCFSGSIPEGLFVPKKK</sequence>
<dbReference type="Proteomes" id="UP001221302">
    <property type="component" value="Unassembled WGS sequence"/>
</dbReference>
<accession>A0AAE3TEZ3</accession>
<protein>
    <recommendedName>
        <fullName evidence="3">Transglutaminase-like domain-containing protein</fullName>
    </recommendedName>
</protein>
<comment type="caution">
    <text evidence="1">The sequence shown here is derived from an EMBL/GenBank/DDBJ whole genome shotgun (WGS) entry which is preliminary data.</text>
</comment>
<evidence type="ECO:0000313" key="1">
    <source>
        <dbReference type="EMBL" id="MDF1612813.1"/>
    </source>
</evidence>
<reference evidence="1" key="1">
    <citation type="submission" date="2023-03" db="EMBL/GenBank/DDBJ databases">
        <title>Stygiobacter electus gen. nov., sp. nov., facultatively anaerobic thermotolerant bacterium of the class Ignavibacteria from a well of Yessentuki mineral water deposit.</title>
        <authorList>
            <person name="Podosokorskaya O.A."/>
            <person name="Elcheninov A.G."/>
            <person name="Petrova N.F."/>
            <person name="Zavarzina D.G."/>
            <person name="Kublanov I.V."/>
            <person name="Merkel A.Y."/>
        </authorList>
    </citation>
    <scope>NUCLEOTIDE SEQUENCE</scope>
    <source>
        <strain evidence="1">09-Me</strain>
    </source>
</reference>
<gene>
    <name evidence="1" type="ORF">P0M35_11675</name>
</gene>